<evidence type="ECO:0000256" key="2">
    <source>
        <dbReference type="ARBA" id="ARBA00004167"/>
    </source>
</evidence>
<dbReference type="PROSITE" id="PS50089">
    <property type="entry name" value="ZF_RING_2"/>
    <property type="match status" value="1"/>
</dbReference>
<dbReference type="PANTHER" id="PTHR14155:SF611">
    <property type="entry name" value="ZINC FINGER, C3HC4 TYPE (RING FINGER) PROTEIN"/>
    <property type="match status" value="1"/>
</dbReference>
<evidence type="ECO:0000256" key="15">
    <source>
        <dbReference type="SAM" id="Phobius"/>
    </source>
</evidence>
<evidence type="ECO:0000256" key="11">
    <source>
        <dbReference type="ARBA" id="ARBA00022989"/>
    </source>
</evidence>
<keyword evidence="6 15" id="KW-0812">Transmembrane</keyword>
<evidence type="ECO:0000256" key="1">
    <source>
        <dbReference type="ARBA" id="ARBA00000900"/>
    </source>
</evidence>
<keyword evidence="9" id="KW-0833">Ubl conjugation pathway</keyword>
<keyword evidence="12 15" id="KW-0472">Membrane</keyword>
<reference evidence="17" key="1">
    <citation type="journal article" date="2013" name="Nat. Biotechnol.">
        <title>Draft genome sequence of chickpea (Cicer arietinum) provides a resource for trait improvement.</title>
        <authorList>
            <person name="Varshney R.K."/>
            <person name="Song C."/>
            <person name="Saxena R.K."/>
            <person name="Azam S."/>
            <person name="Yu S."/>
            <person name="Sharpe A.G."/>
            <person name="Cannon S."/>
            <person name="Baek J."/>
            <person name="Rosen B.D."/>
            <person name="Tar'an B."/>
            <person name="Millan T."/>
            <person name="Zhang X."/>
            <person name="Ramsay L.D."/>
            <person name="Iwata A."/>
            <person name="Wang Y."/>
            <person name="Nelson W."/>
            <person name="Farmer A.D."/>
            <person name="Gaur P.M."/>
            <person name="Soderlund C."/>
            <person name="Penmetsa R.V."/>
            <person name="Xu C."/>
            <person name="Bharti A.K."/>
            <person name="He W."/>
            <person name="Winter P."/>
            <person name="Zhao S."/>
            <person name="Hane J.K."/>
            <person name="Carrasquilla-Garcia N."/>
            <person name="Condie J.A."/>
            <person name="Upadhyaya H.D."/>
            <person name="Luo M.C."/>
            <person name="Thudi M."/>
            <person name="Gowda C.L."/>
            <person name="Singh N.P."/>
            <person name="Lichtenzveig J."/>
            <person name="Gali K.K."/>
            <person name="Rubio J."/>
            <person name="Nadarajan N."/>
            <person name="Dolezel J."/>
            <person name="Bansal K.C."/>
            <person name="Xu X."/>
            <person name="Edwards D."/>
            <person name="Zhang G."/>
            <person name="Kahl G."/>
            <person name="Gil J."/>
            <person name="Singh K.B."/>
            <person name="Datta S.K."/>
            <person name="Jackson S.A."/>
            <person name="Wang J."/>
            <person name="Cook D.R."/>
        </authorList>
    </citation>
    <scope>NUCLEOTIDE SEQUENCE [LARGE SCALE GENOMIC DNA]</scope>
    <source>
        <strain evidence="17">cv. CDC Frontier</strain>
    </source>
</reference>
<dbReference type="GO" id="GO:0061630">
    <property type="term" value="F:ubiquitin protein ligase activity"/>
    <property type="evidence" value="ECO:0007669"/>
    <property type="project" value="UniProtKB-EC"/>
</dbReference>
<dbReference type="Proteomes" id="UP000087171">
    <property type="component" value="Chromosome Ca4"/>
</dbReference>
<evidence type="ECO:0000256" key="7">
    <source>
        <dbReference type="ARBA" id="ARBA00022723"/>
    </source>
</evidence>
<evidence type="ECO:0000256" key="4">
    <source>
        <dbReference type="ARBA" id="ARBA00012483"/>
    </source>
</evidence>
<comment type="subcellular location">
    <subcellularLocation>
        <location evidence="2">Membrane</location>
        <topology evidence="2">Single-pass membrane protein</topology>
    </subcellularLocation>
</comment>
<dbReference type="Gene3D" id="3.30.40.10">
    <property type="entry name" value="Zinc/RING finger domain, C3HC4 (zinc finger)"/>
    <property type="match status" value="1"/>
</dbReference>
<keyword evidence="5" id="KW-0808">Transferase</keyword>
<dbReference type="GeneID" id="101503506"/>
<comment type="catalytic activity">
    <reaction evidence="1">
        <text>S-ubiquitinyl-[E2 ubiquitin-conjugating enzyme]-L-cysteine + [acceptor protein]-L-lysine = [E2 ubiquitin-conjugating enzyme]-L-cysteine + N(6)-ubiquitinyl-[acceptor protein]-L-lysine.</text>
        <dbReference type="EC" id="2.3.2.27"/>
    </reaction>
</comment>
<feature type="domain" description="RING-type" evidence="16">
    <location>
        <begin position="116"/>
        <end position="158"/>
    </location>
</feature>
<keyword evidence="10" id="KW-0862">Zinc</keyword>
<reference evidence="18" key="2">
    <citation type="submission" date="2025-08" db="UniProtKB">
        <authorList>
            <consortium name="RefSeq"/>
        </authorList>
    </citation>
    <scope>IDENTIFICATION</scope>
    <source>
        <tissue evidence="18">Etiolated seedlings</tissue>
    </source>
</reference>
<keyword evidence="7" id="KW-0479">Metal-binding</keyword>
<evidence type="ECO:0000256" key="6">
    <source>
        <dbReference type="ARBA" id="ARBA00022692"/>
    </source>
</evidence>
<dbReference type="InterPro" id="IPR001841">
    <property type="entry name" value="Znf_RING"/>
</dbReference>
<keyword evidence="8 14" id="KW-0863">Zinc-finger</keyword>
<dbReference type="Pfam" id="PF13639">
    <property type="entry name" value="zf-RING_2"/>
    <property type="match status" value="1"/>
</dbReference>
<evidence type="ECO:0000256" key="8">
    <source>
        <dbReference type="ARBA" id="ARBA00022771"/>
    </source>
</evidence>
<dbReference type="SMART" id="SM00184">
    <property type="entry name" value="RING"/>
    <property type="match status" value="1"/>
</dbReference>
<dbReference type="GO" id="GO:0016020">
    <property type="term" value="C:membrane"/>
    <property type="evidence" value="ECO:0007669"/>
    <property type="project" value="UniProtKB-SubCell"/>
</dbReference>
<dbReference type="GO" id="GO:0008270">
    <property type="term" value="F:zinc ion binding"/>
    <property type="evidence" value="ECO:0007669"/>
    <property type="project" value="UniProtKB-KW"/>
</dbReference>
<keyword evidence="17" id="KW-1185">Reference proteome</keyword>
<keyword evidence="11 15" id="KW-1133">Transmembrane helix</keyword>
<dbReference type="OrthoDB" id="8062037at2759"/>
<evidence type="ECO:0000256" key="9">
    <source>
        <dbReference type="ARBA" id="ARBA00022786"/>
    </source>
</evidence>
<protein>
    <recommendedName>
        <fullName evidence="4">RING-type E3 ubiquitin transferase</fullName>
        <ecNumber evidence="4">2.3.2.27</ecNumber>
    </recommendedName>
</protein>
<evidence type="ECO:0000313" key="17">
    <source>
        <dbReference type="Proteomes" id="UP000087171"/>
    </source>
</evidence>
<comment type="pathway">
    <text evidence="3">Protein modification; protein ubiquitination.</text>
</comment>
<evidence type="ECO:0000256" key="3">
    <source>
        <dbReference type="ARBA" id="ARBA00004906"/>
    </source>
</evidence>
<dbReference type="FunFam" id="3.30.40.10:FF:000187">
    <property type="entry name" value="E3 ubiquitin-protein ligase ATL6"/>
    <property type="match status" value="1"/>
</dbReference>
<dbReference type="AlphaFoldDB" id="A0A1S2XYS2"/>
<dbReference type="PANTHER" id="PTHR14155">
    <property type="entry name" value="RING FINGER DOMAIN-CONTAINING"/>
    <property type="match status" value="1"/>
</dbReference>
<accession>A0A1S2XYS2</accession>
<dbReference type="InterPro" id="IPR013083">
    <property type="entry name" value="Znf_RING/FYVE/PHD"/>
</dbReference>
<dbReference type="CDD" id="cd16461">
    <property type="entry name" value="RING-H2_EL5-like"/>
    <property type="match status" value="1"/>
</dbReference>
<evidence type="ECO:0000256" key="12">
    <source>
        <dbReference type="ARBA" id="ARBA00023136"/>
    </source>
</evidence>
<dbReference type="eggNOG" id="KOG0800">
    <property type="taxonomic scope" value="Eukaryota"/>
</dbReference>
<sequence length="217" mass="24159">MVDSTPIIIIFLLHHHFTAEAQSPLQPETRIGSSTPNLWDVSSIGVIVGALIATLLLFFLLLMFLRRFTTSTSENNTLSESKCKPGTGITPQILKTFPILLYSFIFKNLKECPQQCSVCLGDFNNNDTLRVLPQCNHVFHPPCIDAWLSNHVTCPVCRTNLNKLHSLHFSISVDTQTVGGHGSEMKEEHVCLLVPSGPSAIVCIEREKDNEQCRKTT</sequence>
<name>A0A1S2XYS2_CICAR</name>
<organism evidence="17 18">
    <name type="scientific">Cicer arietinum</name>
    <name type="common">Chickpea</name>
    <name type="synonym">Garbanzo</name>
    <dbReference type="NCBI Taxonomy" id="3827"/>
    <lineage>
        <taxon>Eukaryota</taxon>
        <taxon>Viridiplantae</taxon>
        <taxon>Streptophyta</taxon>
        <taxon>Embryophyta</taxon>
        <taxon>Tracheophyta</taxon>
        <taxon>Spermatophyta</taxon>
        <taxon>Magnoliopsida</taxon>
        <taxon>eudicotyledons</taxon>
        <taxon>Gunneridae</taxon>
        <taxon>Pentapetalae</taxon>
        <taxon>rosids</taxon>
        <taxon>fabids</taxon>
        <taxon>Fabales</taxon>
        <taxon>Fabaceae</taxon>
        <taxon>Papilionoideae</taxon>
        <taxon>50 kb inversion clade</taxon>
        <taxon>NPAAA clade</taxon>
        <taxon>Hologalegina</taxon>
        <taxon>IRL clade</taxon>
        <taxon>Cicereae</taxon>
        <taxon>Cicer</taxon>
    </lineage>
</organism>
<dbReference type="RefSeq" id="XP_004496585.2">
    <property type="nucleotide sequence ID" value="XM_004496528.2"/>
</dbReference>
<proteinExistence type="inferred from homology"/>
<dbReference type="SUPFAM" id="SSF57850">
    <property type="entry name" value="RING/U-box"/>
    <property type="match status" value="1"/>
</dbReference>
<dbReference type="InterPro" id="IPR053238">
    <property type="entry name" value="RING-H2_zinc_finger"/>
</dbReference>
<dbReference type="STRING" id="3827.A0A1S2XYS2"/>
<dbReference type="KEGG" id="cam:101503506"/>
<feature type="transmembrane region" description="Helical" evidence="15">
    <location>
        <begin position="45"/>
        <end position="65"/>
    </location>
</feature>
<evidence type="ECO:0000259" key="16">
    <source>
        <dbReference type="PROSITE" id="PS50089"/>
    </source>
</evidence>
<comment type="similarity">
    <text evidence="13">Belongs to the RING-type zinc finger family. ATL subfamily.</text>
</comment>
<evidence type="ECO:0000256" key="14">
    <source>
        <dbReference type="PROSITE-ProRule" id="PRU00175"/>
    </source>
</evidence>
<evidence type="ECO:0000256" key="10">
    <source>
        <dbReference type="ARBA" id="ARBA00022833"/>
    </source>
</evidence>
<evidence type="ECO:0000256" key="5">
    <source>
        <dbReference type="ARBA" id="ARBA00022679"/>
    </source>
</evidence>
<dbReference type="PaxDb" id="3827-XP_004496585.1"/>
<evidence type="ECO:0000256" key="13">
    <source>
        <dbReference type="ARBA" id="ARBA00024209"/>
    </source>
</evidence>
<gene>
    <name evidence="18" type="primary">LOC101503506</name>
</gene>
<dbReference type="EC" id="2.3.2.27" evidence="4"/>
<evidence type="ECO:0000313" key="18">
    <source>
        <dbReference type="RefSeq" id="XP_004496585.2"/>
    </source>
</evidence>